<evidence type="ECO:0000313" key="3">
    <source>
        <dbReference type="Proteomes" id="UP001595912"/>
    </source>
</evidence>
<dbReference type="Proteomes" id="UP001595912">
    <property type="component" value="Unassembled WGS sequence"/>
</dbReference>
<accession>A0ABV9VR18</accession>
<dbReference type="EC" id="1.6.5.2" evidence="2"/>
<dbReference type="Pfam" id="PF05368">
    <property type="entry name" value="NmrA"/>
    <property type="match status" value="1"/>
</dbReference>
<name>A0ABV9VR18_9ACTN</name>
<dbReference type="PANTHER" id="PTHR47129:SF1">
    <property type="entry name" value="NMRA-LIKE DOMAIN-CONTAINING PROTEIN"/>
    <property type="match status" value="1"/>
</dbReference>
<dbReference type="PANTHER" id="PTHR47129">
    <property type="entry name" value="QUINONE OXIDOREDUCTASE 2"/>
    <property type="match status" value="1"/>
</dbReference>
<gene>
    <name evidence="2" type="ORF">ACFPIJ_04315</name>
</gene>
<sequence>MTITVTGATGQLGRLVVAALQSKNVPVTAAVRNPAAAGGENVRLADYDRPETLVPAFEGTDRLLLISGNEAGRRVEQHRAVVDAAVRAGVGHIVYTSITRADTSTNPLAPEHKATEELIVASGLPYTFLRNNWYFENYTASLATALEHGVILGAAGAGRVAPATREDFAAGAAAVLTGDGHAGKIYETGGDATMSLADLADEVTAQSGTKVAYQDLPADDYAQALIGFGLPEGFARLLAAADVSIAQGSLDVATGDLSALIGRPTTTLAQAVATALKK</sequence>
<protein>
    <submittedName>
        <fullName evidence="2">SDR family oxidoreductase</fullName>
        <ecNumber evidence="2">1.6.5.2</ecNumber>
    </submittedName>
</protein>
<dbReference type="RefSeq" id="WP_380113268.1">
    <property type="nucleotide sequence ID" value="NZ_JBHSIU010000005.1"/>
</dbReference>
<comment type="caution">
    <text evidence="2">The sequence shown here is derived from an EMBL/GenBank/DDBJ whole genome shotgun (WGS) entry which is preliminary data.</text>
</comment>
<keyword evidence="3" id="KW-1185">Reference proteome</keyword>
<evidence type="ECO:0000259" key="1">
    <source>
        <dbReference type="Pfam" id="PF05368"/>
    </source>
</evidence>
<proteinExistence type="predicted"/>
<feature type="domain" description="NmrA-like" evidence="1">
    <location>
        <begin position="2"/>
        <end position="236"/>
    </location>
</feature>
<dbReference type="InterPro" id="IPR036291">
    <property type="entry name" value="NAD(P)-bd_dom_sf"/>
</dbReference>
<reference evidence="3" key="1">
    <citation type="journal article" date="2019" name="Int. J. Syst. Evol. Microbiol.">
        <title>The Global Catalogue of Microorganisms (GCM) 10K type strain sequencing project: providing services to taxonomists for standard genome sequencing and annotation.</title>
        <authorList>
            <consortium name="The Broad Institute Genomics Platform"/>
            <consortium name="The Broad Institute Genome Sequencing Center for Infectious Disease"/>
            <person name="Wu L."/>
            <person name="Ma J."/>
        </authorList>
    </citation>
    <scope>NUCLEOTIDE SEQUENCE [LARGE SCALE GENOMIC DNA]</scope>
    <source>
        <strain evidence="3">CGMCC 4.7152</strain>
    </source>
</reference>
<evidence type="ECO:0000313" key="2">
    <source>
        <dbReference type="EMBL" id="MFC4997046.1"/>
    </source>
</evidence>
<dbReference type="InterPro" id="IPR008030">
    <property type="entry name" value="NmrA-like"/>
</dbReference>
<organism evidence="2 3">
    <name type="scientific">Dactylosporangium cerinum</name>
    <dbReference type="NCBI Taxonomy" id="1434730"/>
    <lineage>
        <taxon>Bacteria</taxon>
        <taxon>Bacillati</taxon>
        <taxon>Actinomycetota</taxon>
        <taxon>Actinomycetes</taxon>
        <taxon>Micromonosporales</taxon>
        <taxon>Micromonosporaceae</taxon>
        <taxon>Dactylosporangium</taxon>
    </lineage>
</organism>
<dbReference type="Gene3D" id="3.40.50.720">
    <property type="entry name" value="NAD(P)-binding Rossmann-like Domain"/>
    <property type="match status" value="1"/>
</dbReference>
<dbReference type="InterPro" id="IPR052718">
    <property type="entry name" value="NmrA-type_oxidoreductase"/>
</dbReference>
<dbReference type="SUPFAM" id="SSF51735">
    <property type="entry name" value="NAD(P)-binding Rossmann-fold domains"/>
    <property type="match status" value="1"/>
</dbReference>
<dbReference type="Gene3D" id="3.90.25.10">
    <property type="entry name" value="UDP-galactose 4-epimerase, domain 1"/>
    <property type="match status" value="1"/>
</dbReference>
<dbReference type="GO" id="GO:0003955">
    <property type="term" value="F:NAD(P)H dehydrogenase (quinone) activity"/>
    <property type="evidence" value="ECO:0007669"/>
    <property type="project" value="UniProtKB-EC"/>
</dbReference>
<dbReference type="CDD" id="cd05269">
    <property type="entry name" value="TMR_SDR_a"/>
    <property type="match status" value="1"/>
</dbReference>
<keyword evidence="2" id="KW-0560">Oxidoreductase</keyword>
<dbReference type="EMBL" id="JBHSIU010000005">
    <property type="protein sequence ID" value="MFC4997046.1"/>
    <property type="molecule type" value="Genomic_DNA"/>
</dbReference>